<dbReference type="Proteomes" id="UP000054729">
    <property type="component" value="Unassembled WGS sequence"/>
</dbReference>
<dbReference type="InterPro" id="IPR052363">
    <property type="entry name" value="LPS_export_LptC"/>
</dbReference>
<dbReference type="GO" id="GO:0015221">
    <property type="term" value="F:lipopolysaccharide transmembrane transporter activity"/>
    <property type="evidence" value="ECO:0007669"/>
    <property type="project" value="InterPro"/>
</dbReference>
<name>A0A0W1AND9_9GAMM</name>
<dbReference type="PANTHER" id="PTHR37481:SF1">
    <property type="entry name" value="LIPOPOLYSACCHARIDE EXPORT SYSTEM PROTEIN LPTC"/>
    <property type="match status" value="1"/>
</dbReference>
<dbReference type="AlphaFoldDB" id="A0A0W1AND9"/>
<dbReference type="GO" id="GO:0030288">
    <property type="term" value="C:outer membrane-bounded periplasmic space"/>
    <property type="evidence" value="ECO:0007669"/>
    <property type="project" value="TreeGrafter"/>
</dbReference>
<organism evidence="6 7">
    <name type="scientific">Legionella waltersii</name>
    <dbReference type="NCBI Taxonomy" id="66969"/>
    <lineage>
        <taxon>Bacteria</taxon>
        <taxon>Pseudomonadati</taxon>
        <taxon>Pseudomonadota</taxon>
        <taxon>Gammaproteobacteria</taxon>
        <taxon>Legionellales</taxon>
        <taxon>Legionellaceae</taxon>
        <taxon>Legionella</taxon>
    </lineage>
</organism>
<dbReference type="PATRIC" id="fig|66969.6.peg.332"/>
<evidence type="ECO:0000256" key="1">
    <source>
        <dbReference type="ARBA" id="ARBA00022475"/>
    </source>
</evidence>
<dbReference type="Pfam" id="PF06835">
    <property type="entry name" value="LptC"/>
    <property type="match status" value="1"/>
</dbReference>
<keyword evidence="5" id="KW-0472">Membrane</keyword>
<dbReference type="OrthoDB" id="5731914at2"/>
<protein>
    <submittedName>
        <fullName evidence="6">Lipopolysaccharide export system protein LptC</fullName>
    </submittedName>
</protein>
<sequence length="190" mass="21583">MKSTRQALWVFLTLFVLTGSGWYYAHMNQGPSLSKINLLNDVETTITNLKVRQFNVDGTLASYLTTPMVEHIPKNNLHLLKNPHILIKQEGQSAWEIDSQRAKSFDNGKQITFIEQVVVHQNPGNKNQESTLRTEEVTYYPKEKKATTSLFVTFEQPGNTIQSTGMNAYLDEKRVELLHQARGSYVPAKG</sequence>
<dbReference type="PANTHER" id="PTHR37481">
    <property type="entry name" value="LIPOPOLYSACCHARIDE EXPORT SYSTEM PROTEIN LPTC"/>
    <property type="match status" value="1"/>
</dbReference>
<evidence type="ECO:0000313" key="7">
    <source>
        <dbReference type="Proteomes" id="UP000054729"/>
    </source>
</evidence>
<evidence type="ECO:0000256" key="3">
    <source>
        <dbReference type="ARBA" id="ARBA00022692"/>
    </source>
</evidence>
<evidence type="ECO:0000256" key="5">
    <source>
        <dbReference type="ARBA" id="ARBA00023136"/>
    </source>
</evidence>
<proteinExistence type="predicted"/>
<dbReference type="STRING" id="66969.Lwal_0304"/>
<dbReference type="NCBIfam" id="TIGR04409">
    <property type="entry name" value="LptC_YrbK"/>
    <property type="match status" value="1"/>
</dbReference>
<comment type="caution">
    <text evidence="6">The sequence shown here is derived from an EMBL/GenBank/DDBJ whole genome shotgun (WGS) entry which is preliminary data.</text>
</comment>
<dbReference type="GO" id="GO:0005886">
    <property type="term" value="C:plasma membrane"/>
    <property type="evidence" value="ECO:0007669"/>
    <property type="project" value="InterPro"/>
</dbReference>
<accession>A0A0W1AND9</accession>
<dbReference type="RefSeq" id="WP_058479164.1">
    <property type="nucleotide sequence ID" value="NZ_CAAAIQ010000003.1"/>
</dbReference>
<keyword evidence="7" id="KW-1185">Reference proteome</keyword>
<evidence type="ECO:0000256" key="2">
    <source>
        <dbReference type="ARBA" id="ARBA00022519"/>
    </source>
</evidence>
<evidence type="ECO:0000256" key="4">
    <source>
        <dbReference type="ARBA" id="ARBA00022989"/>
    </source>
</evidence>
<dbReference type="InterPro" id="IPR026265">
    <property type="entry name" value="LptC"/>
</dbReference>
<keyword evidence="2" id="KW-0997">Cell inner membrane</keyword>
<keyword evidence="3" id="KW-0812">Transmembrane</keyword>
<evidence type="ECO:0000313" key="6">
    <source>
        <dbReference type="EMBL" id="KTD82826.1"/>
    </source>
</evidence>
<dbReference type="EMBL" id="LNZB01000006">
    <property type="protein sequence ID" value="KTD82826.1"/>
    <property type="molecule type" value="Genomic_DNA"/>
</dbReference>
<keyword evidence="1" id="KW-1003">Cell membrane</keyword>
<keyword evidence="4" id="KW-1133">Transmembrane helix</keyword>
<reference evidence="6 7" key="1">
    <citation type="submission" date="2015-11" db="EMBL/GenBank/DDBJ databases">
        <title>Genomic analysis of 38 Legionella species identifies large and diverse effector repertoires.</title>
        <authorList>
            <person name="Burstein D."/>
            <person name="Amaro F."/>
            <person name="Zusman T."/>
            <person name="Lifshitz Z."/>
            <person name="Cohen O."/>
            <person name="Gilbert J.A."/>
            <person name="Pupko T."/>
            <person name="Shuman H.A."/>
            <person name="Segal G."/>
        </authorList>
    </citation>
    <scope>NUCLEOTIDE SEQUENCE [LARGE SCALE GENOMIC DNA]</scope>
    <source>
        <strain evidence="6 7">ATCC 51914</strain>
    </source>
</reference>
<gene>
    <name evidence="6" type="primary">lptC</name>
    <name evidence="6" type="ORF">Lwal_0304</name>
</gene>
<dbReference type="Gene3D" id="2.60.450.10">
    <property type="entry name" value="Lipopolysaccharide (LPS) transport protein A like domain"/>
    <property type="match status" value="1"/>
</dbReference>
<dbReference type="GO" id="GO:0017089">
    <property type="term" value="F:glycolipid transfer activity"/>
    <property type="evidence" value="ECO:0007669"/>
    <property type="project" value="TreeGrafter"/>
</dbReference>
<dbReference type="InterPro" id="IPR010664">
    <property type="entry name" value="LipoPS_assembly_LptC-rel"/>
</dbReference>